<evidence type="ECO:0000313" key="2">
    <source>
        <dbReference type="EMBL" id="WOK97874.1"/>
    </source>
</evidence>
<dbReference type="PANTHER" id="PTHR39113:SF1">
    <property type="entry name" value="MEMBRANE LIPOPROTEIN"/>
    <property type="match status" value="1"/>
</dbReference>
<reference evidence="2 3" key="1">
    <citation type="submission" date="2023-10" db="EMBL/GenBank/DDBJ databases">
        <title>Chromosome-scale genome assembly provides insights into flower coloration mechanisms of Canna indica.</title>
        <authorList>
            <person name="Li C."/>
        </authorList>
    </citation>
    <scope>NUCLEOTIDE SEQUENCE [LARGE SCALE GENOMIC DNA]</scope>
    <source>
        <tissue evidence="2">Flower</tissue>
    </source>
</reference>
<evidence type="ECO:0000256" key="1">
    <source>
        <dbReference type="SAM" id="Phobius"/>
    </source>
</evidence>
<organism evidence="2 3">
    <name type="scientific">Canna indica</name>
    <name type="common">Indian-shot</name>
    <dbReference type="NCBI Taxonomy" id="4628"/>
    <lineage>
        <taxon>Eukaryota</taxon>
        <taxon>Viridiplantae</taxon>
        <taxon>Streptophyta</taxon>
        <taxon>Embryophyta</taxon>
        <taxon>Tracheophyta</taxon>
        <taxon>Spermatophyta</taxon>
        <taxon>Magnoliopsida</taxon>
        <taxon>Liliopsida</taxon>
        <taxon>Zingiberales</taxon>
        <taxon>Cannaceae</taxon>
        <taxon>Canna</taxon>
    </lineage>
</organism>
<feature type="transmembrane region" description="Helical" evidence="1">
    <location>
        <begin position="21"/>
        <end position="44"/>
    </location>
</feature>
<protein>
    <submittedName>
        <fullName evidence="2">Uncharacterized protein</fullName>
    </submittedName>
</protein>
<keyword evidence="1" id="KW-0812">Transmembrane</keyword>
<dbReference type="EMBL" id="CP136891">
    <property type="protein sequence ID" value="WOK97874.1"/>
    <property type="molecule type" value="Genomic_DNA"/>
</dbReference>
<accession>A0AAQ3JYX6</accession>
<sequence length="173" mass="18173">MRQSAGTTKMPSTMRFQSSSSPLPALLLSSLNLILIVLASASFAPVFILKTCPTSFGWPLFAVSSTTAVSSLFGFFSQLTHLCSSPTCASSSRPASVAGVGLRLHVAAVVGAAVRRGGDNDKVLKCKNNILAERKRLDFTVASILIGVNESKGGVLGGRETRSGWSRASTPLW</sequence>
<keyword evidence="1" id="KW-0472">Membrane</keyword>
<gene>
    <name evidence="2" type="ORF">Cni_G06582</name>
</gene>
<dbReference type="Proteomes" id="UP001327560">
    <property type="component" value="Chromosome 2"/>
</dbReference>
<feature type="transmembrane region" description="Helical" evidence="1">
    <location>
        <begin position="56"/>
        <end position="76"/>
    </location>
</feature>
<proteinExistence type="predicted"/>
<keyword evidence="1" id="KW-1133">Transmembrane helix</keyword>
<dbReference type="PANTHER" id="PTHR39113">
    <property type="entry name" value="MEMBRANE LIPOPROTEIN-RELATED"/>
    <property type="match status" value="1"/>
</dbReference>
<name>A0AAQ3JYX6_9LILI</name>
<keyword evidence="3" id="KW-1185">Reference proteome</keyword>
<dbReference type="AlphaFoldDB" id="A0AAQ3JYX6"/>
<evidence type="ECO:0000313" key="3">
    <source>
        <dbReference type="Proteomes" id="UP001327560"/>
    </source>
</evidence>